<dbReference type="GO" id="GO:0009055">
    <property type="term" value="F:electron transfer activity"/>
    <property type="evidence" value="ECO:0007669"/>
    <property type="project" value="UniProtKB-UniRule"/>
</dbReference>
<dbReference type="EMBL" id="QWLA01000026">
    <property type="protein sequence ID" value="RIH86774.1"/>
    <property type="molecule type" value="Genomic_DNA"/>
</dbReference>
<evidence type="ECO:0000256" key="5">
    <source>
        <dbReference type="ARBA" id="ARBA00022643"/>
    </source>
</evidence>
<dbReference type="NCBIfam" id="TIGR01752">
    <property type="entry name" value="flav_long"/>
    <property type="match status" value="1"/>
</dbReference>
<dbReference type="RefSeq" id="WP_119277232.1">
    <property type="nucleotide sequence ID" value="NZ_QWLA01000026.1"/>
</dbReference>
<dbReference type="PROSITE" id="PS00201">
    <property type="entry name" value="FLAVODOXIN"/>
    <property type="match status" value="1"/>
</dbReference>
<keyword evidence="5 7" id="KW-0288">FMN</keyword>
<dbReference type="Gene3D" id="3.40.50.360">
    <property type="match status" value="1"/>
</dbReference>
<dbReference type="AlphaFoldDB" id="A0A399EQ42"/>
<dbReference type="PANTHER" id="PTHR42809">
    <property type="entry name" value="FLAVODOXIN 2"/>
    <property type="match status" value="1"/>
</dbReference>
<evidence type="ECO:0000256" key="6">
    <source>
        <dbReference type="ARBA" id="ARBA00022982"/>
    </source>
</evidence>
<gene>
    <name evidence="9" type="primary">isiB</name>
    <name evidence="9" type="ORF">Mrose_01621</name>
</gene>
<dbReference type="InterPro" id="IPR008254">
    <property type="entry name" value="Flavodoxin/NO_synth"/>
</dbReference>
<keyword evidence="3 7" id="KW-0813">Transport</keyword>
<dbReference type="PROSITE" id="PS50902">
    <property type="entry name" value="FLAVODOXIN_LIKE"/>
    <property type="match status" value="1"/>
</dbReference>
<protein>
    <recommendedName>
        <fullName evidence="7">Flavodoxin</fullName>
    </recommendedName>
</protein>
<dbReference type="InterPro" id="IPR050619">
    <property type="entry name" value="Flavodoxin"/>
</dbReference>
<keyword evidence="4 7" id="KW-0285">Flavoprotein</keyword>
<dbReference type="PIRSF" id="PIRSF038996">
    <property type="entry name" value="FldA"/>
    <property type="match status" value="1"/>
</dbReference>
<evidence type="ECO:0000256" key="2">
    <source>
        <dbReference type="ARBA" id="ARBA00005267"/>
    </source>
</evidence>
<sequence>MSKIGVFYGSTYGNTANAAAKIAAHLERLLGQPIPPQDIAQVDLKTLEGYDKLLLGCSTWNIGELQYDWEALHRQLDTLDLNGKQVALFGCGDQLSYPDSFQDALGILGEKLEERGASLVGLWPVAGYEHTRSLGQRGEFFLGLALDEDNQAHLSEERIAHWVEQVFEEFGLLMRVDG</sequence>
<proteinExistence type="inferred from homology"/>
<organism evidence="9 10">
    <name type="scientific">Calidithermus roseus</name>
    <dbReference type="NCBI Taxonomy" id="1644118"/>
    <lineage>
        <taxon>Bacteria</taxon>
        <taxon>Thermotogati</taxon>
        <taxon>Deinococcota</taxon>
        <taxon>Deinococci</taxon>
        <taxon>Thermales</taxon>
        <taxon>Thermaceae</taxon>
        <taxon>Calidithermus</taxon>
    </lineage>
</organism>
<keyword evidence="10" id="KW-1185">Reference proteome</keyword>
<evidence type="ECO:0000256" key="4">
    <source>
        <dbReference type="ARBA" id="ARBA00022630"/>
    </source>
</evidence>
<comment type="caution">
    <text evidence="9">The sequence shown here is derived from an EMBL/GenBank/DDBJ whole genome shotgun (WGS) entry which is preliminary data.</text>
</comment>
<name>A0A399EQ42_9DEIN</name>
<evidence type="ECO:0000256" key="7">
    <source>
        <dbReference type="PIRNR" id="PIRNR038996"/>
    </source>
</evidence>
<dbReference type="Proteomes" id="UP000265341">
    <property type="component" value="Unassembled WGS sequence"/>
</dbReference>
<evidence type="ECO:0000313" key="9">
    <source>
        <dbReference type="EMBL" id="RIH86774.1"/>
    </source>
</evidence>
<dbReference type="InterPro" id="IPR029039">
    <property type="entry name" value="Flavoprotein-like_sf"/>
</dbReference>
<keyword evidence="6 7" id="KW-0249">Electron transport</keyword>
<dbReference type="Pfam" id="PF00258">
    <property type="entry name" value="Flavodoxin_1"/>
    <property type="match status" value="1"/>
</dbReference>
<accession>A0A399EQ42</accession>
<dbReference type="InterPro" id="IPR010086">
    <property type="entry name" value="Flavodoxin_lc"/>
</dbReference>
<feature type="domain" description="Flavodoxin-like" evidence="8">
    <location>
        <begin position="4"/>
        <end position="167"/>
    </location>
</feature>
<comment type="similarity">
    <text evidence="2 7">Belongs to the flavodoxin family.</text>
</comment>
<reference evidence="9 10" key="1">
    <citation type="submission" date="2018-08" db="EMBL/GenBank/DDBJ databases">
        <title>Meiothermus roseus NBRC 110900 genome sequencing project.</title>
        <authorList>
            <person name="Da Costa M.S."/>
            <person name="Albuquerque L."/>
            <person name="Raposo P."/>
            <person name="Froufe H.J.C."/>
            <person name="Barroso C.S."/>
            <person name="Egas C."/>
        </authorList>
    </citation>
    <scope>NUCLEOTIDE SEQUENCE [LARGE SCALE GENOMIC DNA]</scope>
    <source>
        <strain evidence="9 10">NBRC 110900</strain>
    </source>
</reference>
<dbReference type="GO" id="GO:0010181">
    <property type="term" value="F:FMN binding"/>
    <property type="evidence" value="ECO:0007669"/>
    <property type="project" value="UniProtKB-UniRule"/>
</dbReference>
<evidence type="ECO:0000313" key="10">
    <source>
        <dbReference type="Proteomes" id="UP000265341"/>
    </source>
</evidence>
<evidence type="ECO:0000259" key="8">
    <source>
        <dbReference type="PROSITE" id="PS50902"/>
    </source>
</evidence>
<evidence type="ECO:0000256" key="3">
    <source>
        <dbReference type="ARBA" id="ARBA00022448"/>
    </source>
</evidence>
<dbReference type="InterPro" id="IPR001226">
    <property type="entry name" value="Flavodoxin_CS"/>
</dbReference>
<comment type="cofactor">
    <cofactor evidence="1 7">
        <name>FMN</name>
        <dbReference type="ChEBI" id="CHEBI:58210"/>
    </cofactor>
</comment>
<comment type="function">
    <text evidence="7">Low-potential electron donor to a number of redox enzymes.</text>
</comment>
<dbReference type="PANTHER" id="PTHR42809:SF1">
    <property type="entry name" value="FLAVODOXIN 1"/>
    <property type="match status" value="1"/>
</dbReference>
<dbReference type="OrthoDB" id="9790745at2"/>
<evidence type="ECO:0000256" key="1">
    <source>
        <dbReference type="ARBA" id="ARBA00001917"/>
    </source>
</evidence>
<dbReference type="SUPFAM" id="SSF52218">
    <property type="entry name" value="Flavoproteins"/>
    <property type="match status" value="1"/>
</dbReference>